<accession>A0ABR4BBJ2</accession>
<dbReference type="EMBL" id="JBHFEH010000022">
    <property type="protein sequence ID" value="KAL2053228.1"/>
    <property type="molecule type" value="Genomic_DNA"/>
</dbReference>
<comment type="caution">
    <text evidence="1">The sequence shown here is derived from an EMBL/GenBank/DDBJ whole genome shotgun (WGS) entry which is preliminary data.</text>
</comment>
<name>A0ABR4BBJ2_9LECA</name>
<reference evidence="1 2" key="1">
    <citation type="submission" date="2024-09" db="EMBL/GenBank/DDBJ databases">
        <title>Rethinking Asexuality: The Enigmatic Case of Functional Sexual Genes in Lepraria (Stereocaulaceae).</title>
        <authorList>
            <person name="Doellman M."/>
            <person name="Sun Y."/>
            <person name="Barcenas-Pena A."/>
            <person name="Lumbsch H.T."/>
            <person name="Grewe F."/>
        </authorList>
    </citation>
    <scope>NUCLEOTIDE SEQUENCE [LARGE SCALE GENOMIC DNA]</scope>
    <source>
        <strain evidence="1 2">Grewe 0041</strain>
    </source>
</reference>
<keyword evidence="2" id="KW-1185">Reference proteome</keyword>
<protein>
    <submittedName>
        <fullName evidence="1">Uncharacterized protein</fullName>
    </submittedName>
</protein>
<evidence type="ECO:0000313" key="1">
    <source>
        <dbReference type="EMBL" id="KAL2053228.1"/>
    </source>
</evidence>
<proteinExistence type="predicted"/>
<organism evidence="1 2">
    <name type="scientific">Lepraria finkii</name>
    <dbReference type="NCBI Taxonomy" id="1340010"/>
    <lineage>
        <taxon>Eukaryota</taxon>
        <taxon>Fungi</taxon>
        <taxon>Dikarya</taxon>
        <taxon>Ascomycota</taxon>
        <taxon>Pezizomycotina</taxon>
        <taxon>Lecanoromycetes</taxon>
        <taxon>OSLEUM clade</taxon>
        <taxon>Lecanoromycetidae</taxon>
        <taxon>Lecanorales</taxon>
        <taxon>Lecanorineae</taxon>
        <taxon>Stereocaulaceae</taxon>
        <taxon>Lepraria</taxon>
    </lineage>
</organism>
<evidence type="ECO:0000313" key="2">
    <source>
        <dbReference type="Proteomes" id="UP001590951"/>
    </source>
</evidence>
<dbReference type="Proteomes" id="UP001590951">
    <property type="component" value="Unassembled WGS sequence"/>
</dbReference>
<sequence length="232" mass="25709">MGTELRTYGSKQNGLVMRPGKDTTWGMFSSALMVLLAFNEEHDPMSLIFDVTDLEYGYVEQQNIGNKALLFDKLGFTIRQFKTIHIAHQIPLFAITLAVTVPATKPAQLLSILPPTPMQFHPPTQCQFLTALLHFKVTLLQANQTISTPNHLPAGPFFIETVTGGSVKFFNYRAYLTAGDGFAAIVEAQRDCIMHMQVPNNPKTRIGGPLKICSAGTVTLRLIPLTIMTWVM</sequence>
<gene>
    <name evidence="1" type="ORF">ABVK25_006553</name>
</gene>